<feature type="chain" id="PRO_5022122286" description="Carboxypeptidase regulatory-like domain-containing protein" evidence="1">
    <location>
        <begin position="21"/>
        <end position="689"/>
    </location>
</feature>
<evidence type="ECO:0000256" key="1">
    <source>
        <dbReference type="SAM" id="SignalP"/>
    </source>
</evidence>
<name>A0A517PJL3_9PLAN</name>
<feature type="signal peptide" evidence="1">
    <location>
        <begin position="1"/>
        <end position="20"/>
    </location>
</feature>
<reference evidence="2 3" key="1">
    <citation type="submission" date="2019-02" db="EMBL/GenBank/DDBJ databases">
        <title>Deep-cultivation of Planctomycetes and their phenomic and genomic characterization uncovers novel biology.</title>
        <authorList>
            <person name="Wiegand S."/>
            <person name="Jogler M."/>
            <person name="Boedeker C."/>
            <person name="Pinto D."/>
            <person name="Vollmers J."/>
            <person name="Rivas-Marin E."/>
            <person name="Kohn T."/>
            <person name="Peeters S.H."/>
            <person name="Heuer A."/>
            <person name="Rast P."/>
            <person name="Oberbeckmann S."/>
            <person name="Bunk B."/>
            <person name="Jeske O."/>
            <person name="Meyerdierks A."/>
            <person name="Storesund J.E."/>
            <person name="Kallscheuer N."/>
            <person name="Luecker S."/>
            <person name="Lage O.M."/>
            <person name="Pohl T."/>
            <person name="Merkel B.J."/>
            <person name="Hornburger P."/>
            <person name="Mueller R.-W."/>
            <person name="Bruemmer F."/>
            <person name="Labrenz M."/>
            <person name="Spormann A.M."/>
            <person name="Op den Camp H."/>
            <person name="Overmann J."/>
            <person name="Amann R."/>
            <person name="Jetten M.S.M."/>
            <person name="Mascher T."/>
            <person name="Medema M.H."/>
            <person name="Devos D.P."/>
            <person name="Kaster A.-K."/>
            <person name="Ovreas L."/>
            <person name="Rohde M."/>
            <person name="Galperin M.Y."/>
            <person name="Jogler C."/>
        </authorList>
    </citation>
    <scope>NUCLEOTIDE SEQUENCE [LARGE SCALE GENOMIC DNA]</scope>
    <source>
        <strain evidence="2 3">HG66A1</strain>
    </source>
</reference>
<dbReference type="InterPro" id="IPR016195">
    <property type="entry name" value="Pol/histidinol_Pase-like"/>
</dbReference>
<dbReference type="Proteomes" id="UP000320421">
    <property type="component" value="Chromosome"/>
</dbReference>
<dbReference type="OrthoDB" id="222218at2"/>
<gene>
    <name evidence="2" type="ORF">HG66A1_13330</name>
</gene>
<evidence type="ECO:0008006" key="4">
    <source>
        <dbReference type="Google" id="ProtNLM"/>
    </source>
</evidence>
<keyword evidence="1" id="KW-0732">Signal</keyword>
<dbReference type="EMBL" id="CP036266">
    <property type="protein sequence ID" value="QDT19568.1"/>
    <property type="molecule type" value="Genomic_DNA"/>
</dbReference>
<dbReference type="Gene3D" id="3.20.20.140">
    <property type="entry name" value="Metal-dependent hydrolases"/>
    <property type="match status" value="1"/>
</dbReference>
<dbReference type="AlphaFoldDB" id="A0A517PJL3"/>
<protein>
    <recommendedName>
        <fullName evidence="4">Carboxypeptidase regulatory-like domain-containing protein</fullName>
    </recommendedName>
</protein>
<organism evidence="2 3">
    <name type="scientific">Gimesia chilikensis</name>
    <dbReference type="NCBI Taxonomy" id="2605989"/>
    <lineage>
        <taxon>Bacteria</taxon>
        <taxon>Pseudomonadati</taxon>
        <taxon>Planctomycetota</taxon>
        <taxon>Planctomycetia</taxon>
        <taxon>Planctomycetales</taxon>
        <taxon>Planctomycetaceae</taxon>
        <taxon>Gimesia</taxon>
    </lineage>
</organism>
<accession>A0A517PJL3</accession>
<dbReference type="RefSeq" id="WP_145181382.1">
    <property type="nucleotide sequence ID" value="NZ_CP036266.1"/>
</dbReference>
<sequence length="689" mass="75775" precursor="true">MNWKILTLCCWLAGTGLVSANDAIVISSKLVHLRHSGEREWATFPEGTPKTELSVPFKAEAVQGKSTLQLRQQDVKQGWNVELNGVVLGKLTRDENDQQLLLPVPEGLVKAGENRLRIFQSGKLTPDDIRVGEIVLFPEDRSRVLAGATVSVSVVEGADNKTVPCRLTIVDPAGTLVATSAESNAEQAVRTGVIYTSTGKAQFQLPAGTYTIYAGRGFEYGVAEQQIRLKAGETKQVNLKIDREVDTSGYVSCDTHIHTFTHSGHGDCSMEERMITLAGEQIEFPIATDHNKQINYDPLARKLHVRKYFTPVIGNEVTTKLGHFNVFSVQEEGPIPDYKLMSWEAIFKSIYGTPNVKAVILNHSRDIHSNYRPFGPQNHIGLTGESLKNWQLRANAMEIINSGATQTDVLQLYRDWFGELNRGVMLTPVGCSDSHDVSRYIVGQSRTYIQSDDQDPGKIDPPRTIQNFVDGKVLLSYGLFTRIKVNGRYGPGELVPPSRGLEVSLTVSGPAWVSAERIDLYANGELIRSEEITSEPAGGVKWQGTWNLEPRSQDCHLVAIATGPGVSAPYWPMAQPYQPESPEFKSQVVGSTGAVWIDADGDGQRTPAVVYAERLVKQQGENLPELLKSLAKYDRAVTLQAASLLRQRGVSPFDPELTAALRQAAEPVQLGFALYGAAWRKSQIALQSN</sequence>
<proteinExistence type="predicted"/>
<keyword evidence="3" id="KW-1185">Reference proteome</keyword>
<evidence type="ECO:0000313" key="2">
    <source>
        <dbReference type="EMBL" id="QDT19568.1"/>
    </source>
</evidence>
<evidence type="ECO:0000313" key="3">
    <source>
        <dbReference type="Proteomes" id="UP000320421"/>
    </source>
</evidence>
<dbReference type="NCBIfam" id="NF038032">
    <property type="entry name" value="CehA_McbA_metalo"/>
    <property type="match status" value="1"/>
</dbReference>
<dbReference type="SUPFAM" id="SSF89550">
    <property type="entry name" value="PHP domain-like"/>
    <property type="match status" value="1"/>
</dbReference>